<gene>
    <name evidence="1" type="ORF">QBC35DRAFT_453514</name>
</gene>
<evidence type="ECO:0000313" key="2">
    <source>
        <dbReference type="Proteomes" id="UP001302126"/>
    </source>
</evidence>
<name>A0AAN7AF22_9PEZI</name>
<comment type="caution">
    <text evidence="1">The sequence shown here is derived from an EMBL/GenBank/DDBJ whole genome shotgun (WGS) entry which is preliminary data.</text>
</comment>
<protein>
    <submittedName>
        <fullName evidence="1">Uncharacterized protein</fullName>
    </submittedName>
</protein>
<dbReference type="AlphaFoldDB" id="A0AAN7AF22"/>
<reference evidence="1" key="2">
    <citation type="submission" date="2023-05" db="EMBL/GenBank/DDBJ databases">
        <authorList>
            <consortium name="Lawrence Berkeley National Laboratory"/>
            <person name="Steindorff A."/>
            <person name="Hensen N."/>
            <person name="Bonometti L."/>
            <person name="Westerberg I."/>
            <person name="Brannstrom I.O."/>
            <person name="Guillou S."/>
            <person name="Cros-Aarteil S."/>
            <person name="Calhoun S."/>
            <person name="Haridas S."/>
            <person name="Kuo A."/>
            <person name="Mondo S."/>
            <person name="Pangilinan J."/>
            <person name="Riley R."/>
            <person name="Labutti K."/>
            <person name="Andreopoulos B."/>
            <person name="Lipzen A."/>
            <person name="Chen C."/>
            <person name="Yanf M."/>
            <person name="Daum C."/>
            <person name="Ng V."/>
            <person name="Clum A."/>
            <person name="Ohm R."/>
            <person name="Martin F."/>
            <person name="Silar P."/>
            <person name="Natvig D."/>
            <person name="Lalanne C."/>
            <person name="Gautier V."/>
            <person name="Ament-Velasquez S.L."/>
            <person name="Kruys A."/>
            <person name="Hutchinson M.I."/>
            <person name="Powell A.J."/>
            <person name="Barry K."/>
            <person name="Miller A.N."/>
            <person name="Grigoriev I.V."/>
            <person name="Debuchy R."/>
            <person name="Gladieux P."/>
            <person name="Thoren M.H."/>
            <person name="Johannesson H."/>
        </authorList>
    </citation>
    <scope>NUCLEOTIDE SEQUENCE</scope>
    <source>
        <strain evidence="1">PSN309</strain>
    </source>
</reference>
<sequence>MECLPIAGSIAGAHGSDLMLIDLVKQAFDMAGRLTDVTAGRRAFPQDGWLTL</sequence>
<organism evidence="1 2">
    <name type="scientific">Podospora australis</name>
    <dbReference type="NCBI Taxonomy" id="1536484"/>
    <lineage>
        <taxon>Eukaryota</taxon>
        <taxon>Fungi</taxon>
        <taxon>Dikarya</taxon>
        <taxon>Ascomycota</taxon>
        <taxon>Pezizomycotina</taxon>
        <taxon>Sordariomycetes</taxon>
        <taxon>Sordariomycetidae</taxon>
        <taxon>Sordariales</taxon>
        <taxon>Podosporaceae</taxon>
        <taxon>Podospora</taxon>
    </lineage>
</organism>
<evidence type="ECO:0000313" key="1">
    <source>
        <dbReference type="EMBL" id="KAK4186201.1"/>
    </source>
</evidence>
<dbReference type="Proteomes" id="UP001302126">
    <property type="component" value="Unassembled WGS sequence"/>
</dbReference>
<accession>A0AAN7AF22</accession>
<reference evidence="1" key="1">
    <citation type="journal article" date="2023" name="Mol. Phylogenet. Evol.">
        <title>Genome-scale phylogeny and comparative genomics of the fungal order Sordariales.</title>
        <authorList>
            <person name="Hensen N."/>
            <person name="Bonometti L."/>
            <person name="Westerberg I."/>
            <person name="Brannstrom I.O."/>
            <person name="Guillou S."/>
            <person name="Cros-Aarteil S."/>
            <person name="Calhoun S."/>
            <person name="Haridas S."/>
            <person name="Kuo A."/>
            <person name="Mondo S."/>
            <person name="Pangilinan J."/>
            <person name="Riley R."/>
            <person name="LaButti K."/>
            <person name="Andreopoulos B."/>
            <person name="Lipzen A."/>
            <person name="Chen C."/>
            <person name="Yan M."/>
            <person name="Daum C."/>
            <person name="Ng V."/>
            <person name="Clum A."/>
            <person name="Steindorff A."/>
            <person name="Ohm R.A."/>
            <person name="Martin F."/>
            <person name="Silar P."/>
            <person name="Natvig D.O."/>
            <person name="Lalanne C."/>
            <person name="Gautier V."/>
            <person name="Ament-Velasquez S.L."/>
            <person name="Kruys A."/>
            <person name="Hutchinson M.I."/>
            <person name="Powell A.J."/>
            <person name="Barry K."/>
            <person name="Miller A.N."/>
            <person name="Grigoriev I.V."/>
            <person name="Debuchy R."/>
            <person name="Gladieux P."/>
            <person name="Hiltunen Thoren M."/>
            <person name="Johannesson H."/>
        </authorList>
    </citation>
    <scope>NUCLEOTIDE SEQUENCE</scope>
    <source>
        <strain evidence="1">PSN309</strain>
    </source>
</reference>
<dbReference type="EMBL" id="MU864429">
    <property type="protein sequence ID" value="KAK4186201.1"/>
    <property type="molecule type" value="Genomic_DNA"/>
</dbReference>
<proteinExistence type="predicted"/>
<keyword evidence="2" id="KW-1185">Reference proteome</keyword>